<dbReference type="InterPro" id="IPR011044">
    <property type="entry name" value="Quino_amine_DH_bsu"/>
</dbReference>
<dbReference type="InterPro" id="IPR008964">
    <property type="entry name" value="Invasin/intimin_cell_adhesion"/>
</dbReference>
<dbReference type="InterPro" id="IPR001119">
    <property type="entry name" value="SLH_dom"/>
</dbReference>
<keyword evidence="7" id="KW-1185">Reference proteome</keyword>
<dbReference type="Pfam" id="PF00149">
    <property type="entry name" value="Metallophos"/>
    <property type="match status" value="1"/>
</dbReference>
<dbReference type="SUPFAM" id="SSF50969">
    <property type="entry name" value="YVTN repeat-like/Quinoprotein amine dehydrogenase"/>
    <property type="match status" value="1"/>
</dbReference>
<dbReference type="InterPro" id="IPR008334">
    <property type="entry name" value="5'-Nucleotdase_C"/>
</dbReference>
<evidence type="ECO:0000256" key="3">
    <source>
        <dbReference type="SAM" id="SignalP"/>
    </source>
</evidence>
<dbReference type="NCBIfam" id="NF038117">
    <property type="entry name" value="choice_anch_I"/>
    <property type="match status" value="1"/>
</dbReference>
<dbReference type="PROSITE" id="PS00785">
    <property type="entry name" value="5_NUCLEOTIDASE_1"/>
    <property type="match status" value="1"/>
</dbReference>
<dbReference type="Gene3D" id="3.90.780.10">
    <property type="entry name" value="5'-Nucleotidase, C-terminal domain"/>
    <property type="match status" value="1"/>
</dbReference>
<dbReference type="SUPFAM" id="SSF49373">
    <property type="entry name" value="Invasin/intimin cell-adhesion fragments"/>
    <property type="match status" value="1"/>
</dbReference>
<dbReference type="SUPFAM" id="SSF49313">
    <property type="entry name" value="Cadherin-like"/>
    <property type="match status" value="1"/>
</dbReference>
<dbReference type="Gene3D" id="2.60.40.1080">
    <property type="match status" value="1"/>
</dbReference>
<dbReference type="Pfam" id="PF00395">
    <property type="entry name" value="SLH"/>
    <property type="match status" value="3"/>
</dbReference>
<feature type="compositionally biased region" description="Low complexity" evidence="2">
    <location>
        <begin position="1482"/>
        <end position="1497"/>
    </location>
</feature>
<dbReference type="InterPro" id="IPR013783">
    <property type="entry name" value="Ig-like_fold"/>
</dbReference>
<feature type="domain" description="SLH" evidence="4">
    <location>
        <begin position="1774"/>
        <end position="1837"/>
    </location>
</feature>
<dbReference type="Pfam" id="PF02368">
    <property type="entry name" value="Big_2"/>
    <property type="match status" value="1"/>
</dbReference>
<feature type="compositionally biased region" description="Polar residues" evidence="2">
    <location>
        <begin position="1465"/>
        <end position="1481"/>
    </location>
</feature>
<dbReference type="PANTHER" id="PTHR11575">
    <property type="entry name" value="5'-NUCLEOTIDASE-RELATED"/>
    <property type="match status" value="1"/>
</dbReference>
<dbReference type="SUPFAM" id="SSF56300">
    <property type="entry name" value="Metallo-dependent phosphatases"/>
    <property type="match status" value="1"/>
</dbReference>
<dbReference type="InterPro" id="IPR055188">
    <property type="entry name" value="Choice_anch_I"/>
</dbReference>
<gene>
    <name evidence="6" type="ORF">NV381_37485</name>
</gene>
<proteinExistence type="predicted"/>
<organism evidence="6 7">
    <name type="scientific">Paenibacillus radicis</name>
    <name type="common">ex Xue et al. 2023</name>
    <dbReference type="NCBI Taxonomy" id="2972489"/>
    <lineage>
        <taxon>Bacteria</taxon>
        <taxon>Bacillati</taxon>
        <taxon>Bacillota</taxon>
        <taxon>Bacilli</taxon>
        <taxon>Bacillales</taxon>
        <taxon>Paenibacillaceae</taxon>
        <taxon>Paenibacillus</taxon>
    </lineage>
</organism>
<accession>A0ABT1YVA6</accession>
<sequence length="1903" mass="201277">MSKRSNKVLSLLLAAEMLAGSLFAAVSAQADAAPLAGTPYKANGSYDVTVPHVFINQVYGGGLDTDTTGTYSSNGFIELYNPTDSNVDLSSWSLQYADRGDSSKTGATKAWEKFNLTGTIKAHSSFLIIGKATGASSGNLKLDLTNKGDFSINRYINNKGLKVALISNQSTLTEANPFTNKLAGYVDMLGTGSNDTGSDIDGYETAYPSGSLEGTSKKNALRRKNLTDNDNNKTDFQQIDYSTANELVIKVNEPRYGSYGEWFPNVTVMTETLADSYLGLPYSAVIATTGGKPPYTYKATGLPAGLAINATSGVIEGAPAAGTEGSKTVTVSVYDSVYGPSSPLSWGGKTLALNVITGAIPDKMSVTKIGEYSVGQTNADGGVAEIVKYNKDNGKFYIVNGSGNPPTLDIVKLTTGGSMSKDRSVAVKDLSESGGFMYGDLTSVDINTATKRVFVSVQEKDSMKNGKILMLNYDGALIKSYEAGVQPDMIKSTPDGRYVLTADEGEPRVQGKDPEGSITIVDTTTDTVTRVKFNDPSVIDDKVHIRGASDPVTGMITGSGTKADAIRDLEPEYITLSADNTKAYVSLQENNAVAVVDIAAKKVLAVKGLGYKDLNNPINALDLLNDSKINLENVPFNGMYMPDGIASYAVNGKTYLFTGNEGDVTDWPGRKNGSTIKDMKGLLDPTSAAGKFLSDPANATKYDKVEVASDMGNSGIFMYGGRSFSVWNADTMEQVFDSGNDFEKITSQRLPKYFNASNSNATLDSRSTKKGPEPEDIKIGVVGEKVFAFVGLERIGGIMTYDVTDPAHPVFFNYINTRDFTNVLSDSAPEGIEFIPATASPTGLPLLLVANEVGGTVAVLQLNVTKVTLDKTSLSLEAGAAAAKLNATVAPVGGTAATVTWKSSNVPVATVDSNGTVTPVKVGMAVITATSADGYGVAEANVKVLPAGSGESWTLTVMHTNDTHAHLADAARRATLVKQVRTESKNSILLDAGDVFSGDLYFTKWLGKADLGFMNDMGYDAMTFGNHEFDQGTAVLANFVKDANFPLVSSNIDFSKDANIQPLLKSSVTLNTYGKGGMRTTASAGVYPYVILDAGDGHKVGVFGLTTEDTKETSSPGKDVVFNAAAASAELTVKALEKEGINTIIALSHLGYARDKDLAIAVEGIDLIVGGHTHTKLDAPEIVTDSVKQTPTVIVQANEWGKFLGRVDVTFDSHGNVITSSEFTKGKLEPVTAAVAEDAAAKAKLAGYNAELDVLKNQIIGKTTVMLDGERVNVRAKETNLGNFIADGMLSKGKELKGAQIAIQNGGGIRASIPEGDITMGSVRTVIPFGNTLYILDVTGQQLLDGLENGVSGATLADLPGKFPQVAGLKFKWDPSQPAGSRVFDVQIKKETSYEPLSLTATYRIATNSFMATGGDGYASFAQAVTNGAYHEDLGYPDYENFINYVSLLGGTVTPAVEGRIVQQAKPTETGNPSNPSNNHRSGGSSSVPSPTPATVADGGIAIKPELGKTEDGRVQANVTVKLDDIRKALELSQDKVIVRIESGDAAAVVAQIPGDALLAIADKNRNATLVIASSTGSYSLPIGTLDLAALSTKLKTTTDKLEIRITMTTANDRQSSEVSGVASSMGAKPLTKAVDFAVTVTGNGQTESVTNFGSTFVNRTISVEAADLKPEQSTGVMLTPTGELRFVPSVFTLTDGKWVATLKRNGNSLYTVVEHRQSFQDTAAHWAKADVELLASKLIVQGTSDNQFQPDSNITRAQFTAIIVRSLGLDDSKAVGFKDISDKDWFKGAVAAAFDAKLLTGYEDGTFRPNQPITREELAVLMNNALRYAKLSNGSQQADQALNMFKDSGSIAGWAKEAVAAIVQAGIANGKSEGNYEGKAQATRAEASVMVKRLLQKAEFIN</sequence>
<evidence type="ECO:0000259" key="5">
    <source>
        <dbReference type="PROSITE" id="PS51841"/>
    </source>
</evidence>
<dbReference type="PANTHER" id="PTHR11575:SF24">
    <property type="entry name" value="5'-NUCLEOTIDASE"/>
    <property type="match status" value="1"/>
</dbReference>
<feature type="region of interest" description="Disordered" evidence="2">
    <location>
        <begin position="1464"/>
        <end position="1498"/>
    </location>
</feature>
<dbReference type="Pfam" id="PF02872">
    <property type="entry name" value="5_nucleotid_C"/>
    <property type="match status" value="1"/>
</dbReference>
<dbReference type="Pfam" id="PF05345">
    <property type="entry name" value="He_PIG"/>
    <property type="match status" value="1"/>
</dbReference>
<dbReference type="Gene3D" id="2.130.10.10">
    <property type="entry name" value="YVTN repeat-like/Quinoprotein amine dehydrogenase"/>
    <property type="match status" value="1"/>
</dbReference>
<dbReference type="InterPro" id="IPR015919">
    <property type="entry name" value="Cadherin-like_sf"/>
</dbReference>
<dbReference type="Gene3D" id="3.60.21.10">
    <property type="match status" value="1"/>
</dbReference>
<comment type="caution">
    <text evidence="6">The sequence shown here is derived from an EMBL/GenBank/DDBJ whole genome shotgun (WGS) entry which is preliminary data.</text>
</comment>
<dbReference type="Pfam" id="PF00932">
    <property type="entry name" value="LTD"/>
    <property type="match status" value="1"/>
</dbReference>
<feature type="chain" id="PRO_5047371827" evidence="3">
    <location>
        <begin position="25"/>
        <end position="1903"/>
    </location>
</feature>
<dbReference type="InterPro" id="IPR036415">
    <property type="entry name" value="Lamin_tail_dom_sf"/>
</dbReference>
<dbReference type="InterPro" id="IPR036907">
    <property type="entry name" value="5'-Nucleotdase_C_sf"/>
</dbReference>
<feature type="domain" description="SLH" evidence="4">
    <location>
        <begin position="1843"/>
        <end position="1903"/>
    </location>
</feature>
<reference evidence="6 7" key="1">
    <citation type="submission" date="2022-08" db="EMBL/GenBank/DDBJ databases">
        <title>Paenibacillus endoradicis sp. nov., Paenibacillus radicibacter sp. nov and Paenibacillus pararadicis sp. nov., three cold-adapted plant growth-promoting bacteria isolated from root of Larix gmelinii in Great Khingan.</title>
        <authorList>
            <person name="Xue H."/>
        </authorList>
    </citation>
    <scope>NUCLEOTIDE SEQUENCE [LARGE SCALE GENOMIC DNA]</scope>
    <source>
        <strain evidence="6 7">N5-1-1-5</strain>
    </source>
</reference>
<dbReference type="Gene3D" id="2.60.40.10">
    <property type="entry name" value="Immunoglobulins"/>
    <property type="match status" value="1"/>
</dbReference>
<dbReference type="InterPro" id="IPR015943">
    <property type="entry name" value="WD40/YVTN_repeat-like_dom_sf"/>
</dbReference>
<feature type="domain" description="SLH" evidence="4">
    <location>
        <begin position="1715"/>
        <end position="1773"/>
    </location>
</feature>
<evidence type="ECO:0000313" key="6">
    <source>
        <dbReference type="EMBL" id="MCR8636863.1"/>
    </source>
</evidence>
<dbReference type="InterPro" id="IPR004843">
    <property type="entry name" value="Calcineurin-like_PHP"/>
</dbReference>
<dbReference type="RefSeq" id="WP_258218354.1">
    <property type="nucleotide sequence ID" value="NZ_JANQBD010000058.1"/>
</dbReference>
<dbReference type="Pfam" id="PF22494">
    <property type="entry name" value="choice_anch_I"/>
    <property type="match status" value="1"/>
</dbReference>
<dbReference type="PROSITE" id="PS51841">
    <property type="entry name" value="LTD"/>
    <property type="match status" value="1"/>
</dbReference>
<keyword evidence="1 3" id="KW-0732">Signal</keyword>
<dbReference type="PROSITE" id="PS51272">
    <property type="entry name" value="SLH"/>
    <property type="match status" value="3"/>
</dbReference>
<evidence type="ECO:0000259" key="4">
    <source>
        <dbReference type="PROSITE" id="PS51272"/>
    </source>
</evidence>
<dbReference type="Proteomes" id="UP001300012">
    <property type="component" value="Unassembled WGS sequence"/>
</dbReference>
<dbReference type="InterPro" id="IPR006146">
    <property type="entry name" value="5'-Nucleotdase_CS"/>
</dbReference>
<evidence type="ECO:0000313" key="7">
    <source>
        <dbReference type="Proteomes" id="UP001300012"/>
    </source>
</evidence>
<dbReference type="InterPro" id="IPR029052">
    <property type="entry name" value="Metallo-depent_PP-like"/>
</dbReference>
<dbReference type="InterPro" id="IPR006179">
    <property type="entry name" value="5_nucleotidase/apyrase"/>
</dbReference>
<feature type="signal peptide" evidence="3">
    <location>
        <begin position="1"/>
        <end position="24"/>
    </location>
</feature>
<dbReference type="EMBL" id="JANQBD010000058">
    <property type="protein sequence ID" value="MCR8636863.1"/>
    <property type="molecule type" value="Genomic_DNA"/>
</dbReference>
<name>A0ABT1YVA6_9BACL</name>
<feature type="domain" description="LTD" evidence="5">
    <location>
        <begin position="44"/>
        <end position="209"/>
    </location>
</feature>
<dbReference type="SUPFAM" id="SSF55816">
    <property type="entry name" value="5'-nucleotidase (syn. UDP-sugar hydrolase), C-terminal domain"/>
    <property type="match status" value="1"/>
</dbReference>
<evidence type="ECO:0000256" key="1">
    <source>
        <dbReference type="ARBA" id="ARBA00022729"/>
    </source>
</evidence>
<protein>
    <submittedName>
        <fullName evidence="6">Choice-of-anchor I family protein</fullName>
    </submittedName>
</protein>
<dbReference type="InterPro" id="IPR003343">
    <property type="entry name" value="Big_2"/>
</dbReference>
<dbReference type="InterPro" id="IPR001322">
    <property type="entry name" value="Lamin_tail_dom"/>
</dbReference>
<dbReference type="SUPFAM" id="SSF74853">
    <property type="entry name" value="Lamin A/C globular tail domain"/>
    <property type="match status" value="1"/>
</dbReference>
<dbReference type="SMART" id="SM00635">
    <property type="entry name" value="BID_2"/>
    <property type="match status" value="1"/>
</dbReference>
<dbReference type="PRINTS" id="PR01607">
    <property type="entry name" value="APYRASEFAMLY"/>
</dbReference>
<evidence type="ECO:0000256" key="2">
    <source>
        <dbReference type="SAM" id="MobiDB-lite"/>
    </source>
</evidence>